<keyword evidence="5" id="KW-0479">Metal-binding</keyword>
<evidence type="ECO:0000256" key="3">
    <source>
        <dbReference type="ARBA" id="ARBA00005446"/>
    </source>
</evidence>
<feature type="compositionally biased region" description="Polar residues" evidence="19">
    <location>
        <begin position="407"/>
        <end position="429"/>
    </location>
</feature>
<keyword evidence="9" id="KW-0347">Helicase</keyword>
<comment type="caution">
    <text evidence="23">The sequence shown here is derived from an EMBL/GenBank/DDBJ whole genome shotgun (WGS) entry which is preliminary data.</text>
</comment>
<evidence type="ECO:0000256" key="6">
    <source>
        <dbReference type="ARBA" id="ARBA00022741"/>
    </source>
</evidence>
<keyword evidence="14" id="KW-0413">Isomerase</keyword>
<dbReference type="GeneID" id="38115764"/>
<evidence type="ECO:0000259" key="21">
    <source>
        <dbReference type="PROSITE" id="PS51192"/>
    </source>
</evidence>
<keyword evidence="12" id="KW-0238">DNA-binding</keyword>
<comment type="subcellular location">
    <subcellularLocation>
        <location evidence="2">Nucleus</location>
    </subcellularLocation>
</comment>
<dbReference type="InterPro" id="IPR002121">
    <property type="entry name" value="HRDC_dom"/>
</dbReference>
<dbReference type="PROSITE" id="PS51194">
    <property type="entry name" value="HELICASE_CTER"/>
    <property type="match status" value="1"/>
</dbReference>
<dbReference type="InterPro" id="IPR027417">
    <property type="entry name" value="P-loop_NTPase"/>
</dbReference>
<dbReference type="SMART" id="SM00490">
    <property type="entry name" value="HELICc"/>
    <property type="match status" value="1"/>
</dbReference>
<proteinExistence type="inferred from homology"/>
<feature type="region of interest" description="Disordered" evidence="19">
    <location>
        <begin position="1276"/>
        <end position="1299"/>
    </location>
</feature>
<sequence>METRAKQPLLLIAPDRKTILPSEHQYECPVTVLLKEQCAIIYVSMTRSNLKTHLKWLLDQGRTLYPVLTPPAWESHVNPIDSHSTSGATLNLIASQTEDLSIEESQPPPASTVDIPLDDVIELDSDEENMARLMLGPPSSTSKPRMLSTKEPPSSARKGSRSSSAKRETTETPRNKPFKEPPSSLSSFRDRKGQISTPVQSKRQLNVPSSIHSLQDIDTIDLTNDFDLNALSSDIREEFGEPRRLWSEDAASRKEPTDKRGKKRKSDEYASDLVSPRASSRKARSPHVFSTTSQSDRFMSTHASQRTSRDEPPPSRPKKQESSSSKGADRATAIPDSDDDVESLFESIIETTQPLPRTTSKSLYPVLPSDKHSNTPKLIHSPKRREPISPDSIDIPEITRPTPLRKGNTNPQSPRALPSLSSNSANPESASRDSDVERFLQIPAALLERLLTCLNDTVRKNSDIIYEAMLNGQSSPEIHALISENAIHHRQKTALEVLTTKRSAYLHREAESKSLRDDIMHALNQGTSNVLSKVEQQKKITTQIKDMEADMRDLLRDADLFSTLEKYTLKTRASELEPLHSLRTVSGNLDGLEDRGFDKSPVAGSTSFKPAYDAKEPRLSTSKYGTDSFTSRSKSPNANRFNHNDPMMSDGETTFTRTMGSPFPPEEDFDDFDMEGFDEDILEAADNFEEDQSFSTDKHEPYNRPVFAETSGNACRLPATQKSQTLGTLWGQHPWTKDVKNALKERFHLRGFRPNQLEAIDSTLSGKDTFVLMPTGGGKSLCYQLPSVISSGSTRGVTIVVSPLLSLMQDQVAHLRQNKIKAYLVNGDTPSTERQWIMSILSSRSPETHIEVLYITPEMIGKSQALTDRMEGLCGNQKLARIVIDEAHCVSQWGHDFRPDYKEIGAFRARIPGVPLMALTATATENVKVDVIHNLKMHGCDVFTQSFNRPNLTYEVRHKGKNAVLLENIAEIINTSYRNKCGIVYCLSRKTCEEVAEALRKNHRIKADHYHAGLNAETRAKTQQRWQAGEVHVIVATIAFGMGIDKPDVRFVIHHSVPKSLEGYYQETGRAGRDGRRSGCYLFYARRDVTTMKGMIEKSDDASDEQKGRQLRMLSQVEKYCENGNDCRRVQILAYFSESFKRQDCNASCDNCRSEDTVEVRDFSQLASAAVTIARYFQERKENVTPSYCVNIFRGTTKTFRSPDHREAPCFGDGADIKLGDAERLFHKLLGERALKEENVVNKRGFPVQYLKLGPRASDFESGRRRLRLDVRVSLDGNDTGRNHLPQSTNVSSPVQSANRRRLDRYRYANSAANESDTDTDSDGFEKIRVAGRKERKGKNLPGPPITQDDRFDQLDHLHRAVAEDFMVYAKHYCQEVVMLRGLRNQPFSDTILREMVMVFPKDKQEMLQIPNIDPDRVHRYGGKILKLIRDTQQRLADLKQEGADADGVVPDPNHHNVVNVSSDDEFSDAADVFMDHDSALQPDDRVVTSQYFSRSQQPFDDDSGDEYRPSPKAGNSRAQKRKATNKRPPRRKSGDAKPRAKATRKPKTNGSRSQGRSYARNETKGKQKPPTSQIAMMPI</sequence>
<feature type="compositionally biased region" description="Basic residues" evidence="19">
    <location>
        <begin position="1519"/>
        <end position="1532"/>
    </location>
</feature>
<dbReference type="PROSITE" id="PS51192">
    <property type="entry name" value="HELICASE_ATP_BIND_1"/>
    <property type="match status" value="1"/>
</dbReference>
<dbReference type="FunFam" id="1.10.150.80:FF:000020">
    <property type="entry name" value="RecQ family helicase MusN"/>
    <property type="match status" value="1"/>
</dbReference>
<dbReference type="InterPro" id="IPR004589">
    <property type="entry name" value="DNA_helicase_ATP-dep_RecQ"/>
</dbReference>
<dbReference type="PROSITE" id="PS50967">
    <property type="entry name" value="HRDC"/>
    <property type="match status" value="1"/>
</dbReference>
<evidence type="ECO:0000259" key="22">
    <source>
        <dbReference type="PROSITE" id="PS51194"/>
    </source>
</evidence>
<evidence type="ECO:0000256" key="9">
    <source>
        <dbReference type="ARBA" id="ARBA00022806"/>
    </source>
</evidence>
<dbReference type="InterPro" id="IPR018982">
    <property type="entry name" value="RQC_domain"/>
</dbReference>
<dbReference type="Pfam" id="PF00570">
    <property type="entry name" value="HRDC"/>
    <property type="match status" value="1"/>
</dbReference>
<feature type="compositionally biased region" description="Basic and acidic residues" evidence="19">
    <location>
        <begin position="165"/>
        <end position="179"/>
    </location>
</feature>
<feature type="compositionally biased region" description="Polar residues" evidence="19">
    <location>
        <begin position="1570"/>
        <end position="1580"/>
    </location>
</feature>
<feature type="region of interest" description="Disordered" evidence="19">
    <location>
        <begin position="1330"/>
        <end position="1350"/>
    </location>
</feature>
<dbReference type="GO" id="GO:0005634">
    <property type="term" value="C:nucleus"/>
    <property type="evidence" value="ECO:0007669"/>
    <property type="project" value="UniProtKB-SubCell"/>
</dbReference>
<dbReference type="InterPro" id="IPR001650">
    <property type="entry name" value="Helicase_C-like"/>
</dbReference>
<feature type="compositionally biased region" description="Low complexity" evidence="19">
    <location>
        <begin position="389"/>
        <end position="398"/>
    </location>
</feature>
<keyword evidence="4" id="KW-0235">DNA replication</keyword>
<dbReference type="SUPFAM" id="SSF47819">
    <property type="entry name" value="HRDC-like"/>
    <property type="match status" value="1"/>
</dbReference>
<keyword evidence="15" id="KW-0539">Nucleus</keyword>
<comment type="catalytic activity">
    <reaction evidence="16">
        <text>Couples ATP hydrolysis with the unwinding of duplex DNA by translocating in the 3'-5' direction.</text>
        <dbReference type="EC" id="5.6.2.4"/>
    </reaction>
</comment>
<dbReference type="Proteomes" id="UP000256690">
    <property type="component" value="Unassembled WGS sequence"/>
</dbReference>
<evidence type="ECO:0000256" key="10">
    <source>
        <dbReference type="ARBA" id="ARBA00022833"/>
    </source>
</evidence>
<evidence type="ECO:0000313" key="23">
    <source>
        <dbReference type="EMBL" id="RDW78542.1"/>
    </source>
</evidence>
<feature type="compositionally biased region" description="Low complexity" evidence="19">
    <location>
        <begin position="154"/>
        <end position="163"/>
    </location>
</feature>
<accession>A0A3D8RWS9</accession>
<evidence type="ECO:0000256" key="14">
    <source>
        <dbReference type="ARBA" id="ARBA00023235"/>
    </source>
</evidence>
<keyword evidence="6" id="KW-0547">Nucleotide-binding</keyword>
<keyword evidence="13" id="KW-0234">DNA repair</keyword>
<feature type="domain" description="HRDC" evidence="20">
    <location>
        <begin position="1356"/>
        <end position="1439"/>
    </location>
</feature>
<feature type="compositionally biased region" description="Polar residues" evidence="19">
    <location>
        <begin position="194"/>
        <end position="207"/>
    </location>
</feature>
<feature type="compositionally biased region" description="Basic and acidic residues" evidence="19">
    <location>
        <begin position="234"/>
        <end position="259"/>
    </location>
</feature>
<dbReference type="GO" id="GO:0043138">
    <property type="term" value="F:3'-5' DNA helicase activity"/>
    <property type="evidence" value="ECO:0007669"/>
    <property type="project" value="UniProtKB-EC"/>
</dbReference>
<feature type="compositionally biased region" description="Polar residues" evidence="19">
    <location>
        <begin position="349"/>
        <end position="362"/>
    </location>
</feature>
<keyword evidence="24" id="KW-1185">Reference proteome</keyword>
<keyword evidence="11" id="KW-0067">ATP-binding</keyword>
<dbReference type="InterPro" id="IPR002464">
    <property type="entry name" value="DNA/RNA_helicase_DEAH_CS"/>
</dbReference>
<organism evidence="23 24">
    <name type="scientific">Aspergillus mulundensis</name>
    <dbReference type="NCBI Taxonomy" id="1810919"/>
    <lineage>
        <taxon>Eukaryota</taxon>
        <taxon>Fungi</taxon>
        <taxon>Dikarya</taxon>
        <taxon>Ascomycota</taxon>
        <taxon>Pezizomycotina</taxon>
        <taxon>Eurotiomycetes</taxon>
        <taxon>Eurotiomycetidae</taxon>
        <taxon>Eurotiales</taxon>
        <taxon>Aspergillaceae</taxon>
        <taxon>Aspergillus</taxon>
        <taxon>Aspergillus subgen. Nidulantes</taxon>
    </lineage>
</organism>
<evidence type="ECO:0000259" key="20">
    <source>
        <dbReference type="PROSITE" id="PS50967"/>
    </source>
</evidence>
<dbReference type="InterPro" id="IPR036390">
    <property type="entry name" value="WH_DNA-bd_sf"/>
</dbReference>
<dbReference type="GO" id="GO:0005524">
    <property type="term" value="F:ATP binding"/>
    <property type="evidence" value="ECO:0007669"/>
    <property type="project" value="UniProtKB-KW"/>
</dbReference>
<feature type="domain" description="Helicase C-terminal" evidence="22">
    <location>
        <begin position="965"/>
        <end position="1115"/>
    </location>
</feature>
<evidence type="ECO:0000256" key="15">
    <source>
        <dbReference type="ARBA" id="ARBA00023242"/>
    </source>
</evidence>
<dbReference type="GO" id="GO:0006260">
    <property type="term" value="P:DNA replication"/>
    <property type="evidence" value="ECO:0007669"/>
    <property type="project" value="UniProtKB-KW"/>
</dbReference>
<dbReference type="OrthoDB" id="10261556at2759"/>
<evidence type="ECO:0000256" key="19">
    <source>
        <dbReference type="SAM" id="MobiDB-lite"/>
    </source>
</evidence>
<dbReference type="SUPFAM" id="SSF46785">
    <property type="entry name" value="Winged helix' DNA-binding domain"/>
    <property type="match status" value="1"/>
</dbReference>
<name>A0A3D8RWS9_9EURO</name>
<evidence type="ECO:0000313" key="24">
    <source>
        <dbReference type="Proteomes" id="UP000256690"/>
    </source>
</evidence>
<protein>
    <recommendedName>
        <fullName evidence="18">RecQ-like DNA helicase BLM</fullName>
        <ecNumber evidence="17">5.6.2.4</ecNumber>
    </recommendedName>
</protein>
<dbReference type="Pfam" id="PF00271">
    <property type="entry name" value="Helicase_C"/>
    <property type="match status" value="1"/>
</dbReference>
<dbReference type="InterPro" id="IPR011545">
    <property type="entry name" value="DEAD/DEAH_box_helicase_dom"/>
</dbReference>
<dbReference type="InterPro" id="IPR010997">
    <property type="entry name" value="HRDC-like_sf"/>
</dbReference>
<dbReference type="GO" id="GO:0003677">
    <property type="term" value="F:DNA binding"/>
    <property type="evidence" value="ECO:0007669"/>
    <property type="project" value="UniProtKB-KW"/>
</dbReference>
<dbReference type="NCBIfam" id="TIGR00614">
    <property type="entry name" value="recQ_fam"/>
    <property type="match status" value="1"/>
</dbReference>
<dbReference type="Gene3D" id="3.40.50.300">
    <property type="entry name" value="P-loop containing nucleotide triphosphate hydrolases"/>
    <property type="match status" value="2"/>
</dbReference>
<gene>
    <name evidence="23" type="ORF">DSM5745_05394</name>
</gene>
<reference evidence="23 24" key="1">
    <citation type="journal article" date="2018" name="IMA Fungus">
        <title>IMA Genome-F 9: Draft genome sequence of Annulohypoxylon stygium, Aspergillus mulundensis, Berkeleyomyces basicola (syn. Thielaviopsis basicola), Ceratocystis smalleyi, two Cercospora beticola strains, Coleophoma cylindrospora, Fusarium fracticaudum, Phialophora cf. hyalina, and Morchella septimelata.</title>
        <authorList>
            <person name="Wingfield B.D."/>
            <person name="Bills G.F."/>
            <person name="Dong Y."/>
            <person name="Huang W."/>
            <person name="Nel W.J."/>
            <person name="Swalarsk-Parry B.S."/>
            <person name="Vaghefi N."/>
            <person name="Wilken P.M."/>
            <person name="An Z."/>
            <person name="de Beer Z.W."/>
            <person name="De Vos L."/>
            <person name="Chen L."/>
            <person name="Duong T.A."/>
            <person name="Gao Y."/>
            <person name="Hammerbacher A."/>
            <person name="Kikkert J.R."/>
            <person name="Li Y."/>
            <person name="Li H."/>
            <person name="Li K."/>
            <person name="Li Q."/>
            <person name="Liu X."/>
            <person name="Ma X."/>
            <person name="Naidoo K."/>
            <person name="Pethybridge S.J."/>
            <person name="Sun J."/>
            <person name="Steenkamp E.T."/>
            <person name="van der Nest M.A."/>
            <person name="van Wyk S."/>
            <person name="Wingfield M.J."/>
            <person name="Xiong C."/>
            <person name="Yue Q."/>
            <person name="Zhang X."/>
        </authorList>
    </citation>
    <scope>NUCLEOTIDE SEQUENCE [LARGE SCALE GENOMIC DNA]</scope>
    <source>
        <strain evidence="23 24">DSM 5745</strain>
    </source>
</reference>
<feature type="region of interest" description="Disordered" evidence="19">
    <location>
        <begin position="1492"/>
        <end position="1580"/>
    </location>
</feature>
<evidence type="ECO:0000256" key="18">
    <source>
        <dbReference type="ARBA" id="ARBA00073450"/>
    </source>
</evidence>
<keyword evidence="8" id="KW-0378">Hydrolase</keyword>
<dbReference type="PROSITE" id="PS00690">
    <property type="entry name" value="DEAH_ATP_HELICASE"/>
    <property type="match status" value="1"/>
</dbReference>
<feature type="compositionally biased region" description="Polar residues" evidence="19">
    <location>
        <begin position="288"/>
        <end position="306"/>
    </location>
</feature>
<dbReference type="GO" id="GO:0005694">
    <property type="term" value="C:chromosome"/>
    <property type="evidence" value="ECO:0007669"/>
    <property type="project" value="TreeGrafter"/>
</dbReference>
<dbReference type="GO" id="GO:0005737">
    <property type="term" value="C:cytoplasm"/>
    <property type="evidence" value="ECO:0007669"/>
    <property type="project" value="TreeGrafter"/>
</dbReference>
<dbReference type="InterPro" id="IPR014001">
    <property type="entry name" value="Helicase_ATP-bd"/>
</dbReference>
<dbReference type="GO" id="GO:0000724">
    <property type="term" value="P:double-strand break repair via homologous recombination"/>
    <property type="evidence" value="ECO:0007669"/>
    <property type="project" value="TreeGrafter"/>
</dbReference>
<dbReference type="EMBL" id="PVWQ01000006">
    <property type="protein sequence ID" value="RDW78542.1"/>
    <property type="molecule type" value="Genomic_DNA"/>
</dbReference>
<dbReference type="FunFam" id="3.40.50.300:FF:000537">
    <property type="entry name" value="Bloom syndrome RecQ-like helicase"/>
    <property type="match status" value="1"/>
</dbReference>
<feature type="region of interest" description="Disordered" evidence="19">
    <location>
        <begin position="97"/>
        <end position="116"/>
    </location>
</feature>
<evidence type="ECO:0000256" key="12">
    <source>
        <dbReference type="ARBA" id="ARBA00023125"/>
    </source>
</evidence>
<evidence type="ECO:0000256" key="17">
    <source>
        <dbReference type="ARBA" id="ARBA00034808"/>
    </source>
</evidence>
<keyword evidence="10" id="KW-0862">Zinc</keyword>
<dbReference type="InterPro" id="IPR036388">
    <property type="entry name" value="WH-like_DNA-bd_sf"/>
</dbReference>
<dbReference type="PANTHER" id="PTHR13710">
    <property type="entry name" value="DNA HELICASE RECQ FAMILY MEMBER"/>
    <property type="match status" value="1"/>
</dbReference>
<evidence type="ECO:0000256" key="13">
    <source>
        <dbReference type="ARBA" id="ARBA00023204"/>
    </source>
</evidence>
<evidence type="ECO:0000256" key="16">
    <source>
        <dbReference type="ARBA" id="ARBA00034617"/>
    </source>
</evidence>
<feature type="region of interest" description="Disordered" evidence="19">
    <location>
        <begin position="234"/>
        <end position="434"/>
    </location>
</feature>
<dbReference type="Pfam" id="PF16124">
    <property type="entry name" value="RecQ_Zn_bind"/>
    <property type="match status" value="1"/>
</dbReference>
<dbReference type="Pfam" id="PF09382">
    <property type="entry name" value="RQC"/>
    <property type="match status" value="1"/>
</dbReference>
<feature type="region of interest" description="Disordered" evidence="19">
    <location>
        <begin position="601"/>
        <end position="648"/>
    </location>
</feature>
<feature type="region of interest" description="Disordered" evidence="19">
    <location>
        <begin position="132"/>
        <end position="207"/>
    </location>
</feature>
<evidence type="ECO:0000256" key="7">
    <source>
        <dbReference type="ARBA" id="ARBA00022763"/>
    </source>
</evidence>
<feature type="compositionally biased region" description="Basic and acidic residues" evidence="19">
    <location>
        <begin position="307"/>
        <end position="321"/>
    </location>
</feature>
<keyword evidence="7" id="KW-0227">DNA damage</keyword>
<dbReference type="InterPro" id="IPR032284">
    <property type="entry name" value="RecQ_Zn-bd"/>
</dbReference>
<dbReference type="GO" id="GO:0016787">
    <property type="term" value="F:hydrolase activity"/>
    <property type="evidence" value="ECO:0007669"/>
    <property type="project" value="UniProtKB-KW"/>
</dbReference>
<dbReference type="SMART" id="SM00956">
    <property type="entry name" value="RQC"/>
    <property type="match status" value="1"/>
</dbReference>
<evidence type="ECO:0000256" key="4">
    <source>
        <dbReference type="ARBA" id="ARBA00022705"/>
    </source>
</evidence>
<dbReference type="PANTHER" id="PTHR13710:SF153">
    <property type="entry name" value="RECQ-LIKE DNA HELICASE BLM"/>
    <property type="match status" value="1"/>
</dbReference>
<dbReference type="Gene3D" id="1.10.150.80">
    <property type="entry name" value="HRDC domain"/>
    <property type="match status" value="1"/>
</dbReference>
<dbReference type="GO" id="GO:0046872">
    <property type="term" value="F:metal ion binding"/>
    <property type="evidence" value="ECO:0007669"/>
    <property type="project" value="UniProtKB-KW"/>
</dbReference>
<evidence type="ECO:0000256" key="1">
    <source>
        <dbReference type="ARBA" id="ARBA00001947"/>
    </source>
</evidence>
<dbReference type="Gene3D" id="1.10.10.10">
    <property type="entry name" value="Winged helix-like DNA-binding domain superfamily/Winged helix DNA-binding domain"/>
    <property type="match status" value="1"/>
</dbReference>
<evidence type="ECO:0000256" key="2">
    <source>
        <dbReference type="ARBA" id="ARBA00004123"/>
    </source>
</evidence>
<dbReference type="Pfam" id="PF00270">
    <property type="entry name" value="DEAD"/>
    <property type="match status" value="1"/>
</dbReference>
<evidence type="ECO:0000256" key="5">
    <source>
        <dbReference type="ARBA" id="ARBA00022723"/>
    </source>
</evidence>
<dbReference type="SUPFAM" id="SSF52540">
    <property type="entry name" value="P-loop containing nucleoside triphosphate hydrolases"/>
    <property type="match status" value="1"/>
</dbReference>
<comment type="cofactor">
    <cofactor evidence="1">
        <name>Zn(2+)</name>
        <dbReference type="ChEBI" id="CHEBI:29105"/>
    </cofactor>
</comment>
<dbReference type="SMART" id="SM00487">
    <property type="entry name" value="DEXDc"/>
    <property type="match status" value="1"/>
</dbReference>
<feature type="compositionally biased region" description="Polar residues" evidence="19">
    <location>
        <begin position="1285"/>
        <end position="1298"/>
    </location>
</feature>
<comment type="similarity">
    <text evidence="3">Belongs to the helicase family. RecQ subfamily.</text>
</comment>
<dbReference type="EC" id="5.6.2.4" evidence="17"/>
<evidence type="ECO:0000256" key="11">
    <source>
        <dbReference type="ARBA" id="ARBA00022840"/>
    </source>
</evidence>
<evidence type="ECO:0000256" key="8">
    <source>
        <dbReference type="ARBA" id="ARBA00022801"/>
    </source>
</evidence>
<dbReference type="GO" id="GO:0009378">
    <property type="term" value="F:four-way junction helicase activity"/>
    <property type="evidence" value="ECO:0007669"/>
    <property type="project" value="TreeGrafter"/>
</dbReference>
<dbReference type="STRING" id="1810919.A0A3D8RWS9"/>
<feature type="compositionally biased region" description="Polar residues" evidence="19">
    <location>
        <begin position="619"/>
        <end position="641"/>
    </location>
</feature>
<dbReference type="FunFam" id="3.40.50.300:FF:000340">
    <property type="entry name" value="Bloom syndrome, RecQ helicase"/>
    <property type="match status" value="1"/>
</dbReference>
<feature type="domain" description="Helicase ATP-binding" evidence="21">
    <location>
        <begin position="760"/>
        <end position="941"/>
    </location>
</feature>
<dbReference type="InterPro" id="IPR044876">
    <property type="entry name" value="HRDC_dom_sf"/>
</dbReference>
<dbReference type="RefSeq" id="XP_026603242.1">
    <property type="nucleotide sequence ID" value="XM_026747410.1"/>
</dbReference>
<dbReference type="CDD" id="cd17920">
    <property type="entry name" value="DEXHc_RecQ"/>
    <property type="match status" value="1"/>
</dbReference>
<dbReference type="CDD" id="cd18794">
    <property type="entry name" value="SF2_C_RecQ"/>
    <property type="match status" value="1"/>
</dbReference>